<evidence type="ECO:0000313" key="7">
    <source>
        <dbReference type="Proteomes" id="UP001162162"/>
    </source>
</evidence>
<dbReference type="GO" id="GO:0005643">
    <property type="term" value="C:nuclear pore"/>
    <property type="evidence" value="ECO:0007669"/>
    <property type="project" value="UniProtKB-SubCell"/>
</dbReference>
<keyword evidence="5" id="KW-0653">Protein transport</keyword>
<dbReference type="PANTHER" id="PTHR11225">
    <property type="entry name" value="NUCLEAR PORE COMPLEX PROTEIN NUP93 NUCLEOPORIN NUP93 DEAD EYE PROTEIN"/>
    <property type="match status" value="1"/>
</dbReference>
<gene>
    <name evidence="6" type="ORF">NQ318_008849</name>
</gene>
<comment type="subcellular location">
    <subcellularLocation>
        <location evidence="1 5">Nucleus</location>
        <location evidence="1 5">Nuclear pore complex</location>
    </subcellularLocation>
</comment>
<sequence>MAELHRGFPQTRTGESQCALLDTPTSKKQKIYICVFLNINPSMTDFSELLQEAEKLTSDLEGTTELPKVERSLKQVLEASNDLYTRVAQTGAKDIQANLLLGSKGIDLPKIVQKLESISTKRTFEPIQLVEDLDISNKLENEIRNRILSAFDSGYNEMLESVYENSWEHQEAEWKQKKINVLNAMGGATGALVELGKHSTVVFEKPSSTLSYLGPTETIYASKIIEYNNSISKGIQKQNLVGVFCGISNEFKDAKIKDMWEIIRYMTQLPPFPQSEDIIKTRNSKSIVEALVQQGKRYLEDRLQGEYLGLQDGIIDDRPLWPMVYYCLRSGDISAAIYCLRKSGLPEYQEIIAILEAKLNNPNNPEIAKLEDTIRFSYRRVVRNDTDPFKRIIWSVLGCCDVSDEHSEVARTADDYLWLKLSLVRVDYNKDDYVKYADLQYVILEEYGETHYDALNQPHLYFQVLALTGQFEAAFEFLSRIEKFRVHGVHMAIALNEIYMLAGPHDSNSPLICIDPLDAKPARRLNLARLIMLYVRKFELTCINEALHYFFLLRNYNNSEGQSLFKTCVSDLAVETKEYEKILGKVQRNGIRTKGMIDQFTSSNITAEAIAQMIADSLVRKGLLEEAIDLYDIANNQEEVIGLMCAMLSRVAHLESEPESLRNQLQERAILFADRFFKGRLQDLPGFGELLHQAKRSAYFL</sequence>
<evidence type="ECO:0000313" key="6">
    <source>
        <dbReference type="EMBL" id="KAJ8961168.1"/>
    </source>
</evidence>
<keyword evidence="5" id="KW-0811">Translocation</keyword>
<proteinExistence type="inferred from homology"/>
<dbReference type="GO" id="GO:0017056">
    <property type="term" value="F:structural constituent of nuclear pore"/>
    <property type="evidence" value="ECO:0007669"/>
    <property type="project" value="InterPro"/>
</dbReference>
<reference evidence="6" key="1">
    <citation type="journal article" date="2023" name="Insect Mol. Biol.">
        <title>Genome sequencing provides insights into the evolution of gene families encoding plant cell wall-degrading enzymes in longhorned beetles.</title>
        <authorList>
            <person name="Shin N.R."/>
            <person name="Okamura Y."/>
            <person name="Kirsch R."/>
            <person name="Pauchet Y."/>
        </authorList>
    </citation>
    <scope>NUCLEOTIDE SEQUENCE</scope>
    <source>
        <strain evidence="6">AMC_N1</strain>
    </source>
</reference>
<dbReference type="GO" id="GO:0006606">
    <property type="term" value="P:protein import into nucleus"/>
    <property type="evidence" value="ECO:0007669"/>
    <property type="project" value="TreeGrafter"/>
</dbReference>
<keyword evidence="4 5" id="KW-0539">Nucleus</keyword>
<evidence type="ECO:0000256" key="2">
    <source>
        <dbReference type="ARBA" id="ARBA00010186"/>
    </source>
</evidence>
<dbReference type="EMBL" id="JAPWTK010000006">
    <property type="protein sequence ID" value="KAJ8961168.1"/>
    <property type="molecule type" value="Genomic_DNA"/>
</dbReference>
<keyword evidence="5" id="KW-0472">Membrane</keyword>
<evidence type="ECO:0000256" key="4">
    <source>
        <dbReference type="ARBA" id="ARBA00023242"/>
    </source>
</evidence>
<comment type="similarity">
    <text evidence="2 5">Belongs to the nucleoporin interacting component (NIC) family.</text>
</comment>
<accession>A0AAV8ZC74</accession>
<name>A0AAV8ZC74_9CUCU</name>
<evidence type="ECO:0000256" key="5">
    <source>
        <dbReference type="RuleBase" id="RU364035"/>
    </source>
</evidence>
<keyword evidence="3 5" id="KW-0906">Nuclear pore complex</keyword>
<dbReference type="Proteomes" id="UP001162162">
    <property type="component" value="Unassembled WGS sequence"/>
</dbReference>
<dbReference type="InterPro" id="IPR007231">
    <property type="entry name" value="Nucleoporin_int_Nup93/Nic96"/>
</dbReference>
<keyword evidence="5" id="KW-0813">Transport</keyword>
<dbReference type="AlphaFoldDB" id="A0AAV8ZC74"/>
<dbReference type="PANTHER" id="PTHR11225:SF4">
    <property type="entry name" value="NUCLEAR PORE COMPLEX PROTEIN NUP93"/>
    <property type="match status" value="1"/>
</dbReference>
<evidence type="ECO:0000256" key="1">
    <source>
        <dbReference type="ARBA" id="ARBA00004567"/>
    </source>
</evidence>
<comment type="caution">
    <text evidence="6">The sequence shown here is derived from an EMBL/GenBank/DDBJ whole genome shotgun (WGS) entry which is preliminary data.</text>
</comment>
<protein>
    <recommendedName>
        <fullName evidence="5">Nuclear pore protein</fullName>
    </recommendedName>
</protein>
<dbReference type="Pfam" id="PF04097">
    <property type="entry name" value="Nic96"/>
    <property type="match status" value="1"/>
</dbReference>
<evidence type="ECO:0000256" key="3">
    <source>
        <dbReference type="ARBA" id="ARBA00023132"/>
    </source>
</evidence>
<keyword evidence="7" id="KW-1185">Reference proteome</keyword>
<keyword evidence="5" id="KW-0509">mRNA transport</keyword>
<organism evidence="6 7">
    <name type="scientific">Aromia moschata</name>
    <dbReference type="NCBI Taxonomy" id="1265417"/>
    <lineage>
        <taxon>Eukaryota</taxon>
        <taxon>Metazoa</taxon>
        <taxon>Ecdysozoa</taxon>
        <taxon>Arthropoda</taxon>
        <taxon>Hexapoda</taxon>
        <taxon>Insecta</taxon>
        <taxon>Pterygota</taxon>
        <taxon>Neoptera</taxon>
        <taxon>Endopterygota</taxon>
        <taxon>Coleoptera</taxon>
        <taxon>Polyphaga</taxon>
        <taxon>Cucujiformia</taxon>
        <taxon>Chrysomeloidea</taxon>
        <taxon>Cerambycidae</taxon>
        <taxon>Cerambycinae</taxon>
        <taxon>Callichromatini</taxon>
        <taxon>Aromia</taxon>
    </lineage>
</organism>
<dbReference type="GO" id="GO:0016973">
    <property type="term" value="P:poly(A)+ mRNA export from nucleus"/>
    <property type="evidence" value="ECO:0007669"/>
    <property type="project" value="TreeGrafter"/>
</dbReference>